<dbReference type="PROSITE" id="PS51642">
    <property type="entry name" value="HEMOPEXIN_2"/>
    <property type="match status" value="2"/>
</dbReference>
<dbReference type="PROSITE" id="PS51864">
    <property type="entry name" value="ASTACIN"/>
    <property type="match status" value="1"/>
</dbReference>
<dbReference type="EMBL" id="JAHHHD010000017">
    <property type="protein sequence ID" value="MBW4660078.1"/>
    <property type="molecule type" value="Genomic_DNA"/>
</dbReference>
<gene>
    <name evidence="3" type="ORF">KME15_15490</name>
</gene>
<dbReference type="Pfam" id="PF01400">
    <property type="entry name" value="Astacin"/>
    <property type="match status" value="1"/>
</dbReference>
<dbReference type="InterPro" id="IPR006026">
    <property type="entry name" value="Peptidase_Metallo"/>
</dbReference>
<comment type="cofactor">
    <cofactor evidence="1">
        <name>Zn(2+)</name>
        <dbReference type="ChEBI" id="CHEBI:29105"/>
    </cofactor>
    <text evidence="1">Binds 1 zinc ion per subunit.</text>
</comment>
<dbReference type="Pfam" id="PF00045">
    <property type="entry name" value="Hemopexin"/>
    <property type="match status" value="1"/>
</dbReference>
<dbReference type="Proteomes" id="UP000757435">
    <property type="component" value="Unassembled WGS sequence"/>
</dbReference>
<dbReference type="SMART" id="SM00235">
    <property type="entry name" value="ZnMc"/>
    <property type="match status" value="1"/>
</dbReference>
<sequence>MSCTRSCGEYRSGSKFGFVKLSGHTFSERIIKFSVVGGYAIVEGDIVLGSVDELDQITEGIGVVGAGKRWSNGVIPYQLDPSLVLPEQENVELAIQHWEKETLIRFIKHINEKSFVTFLSREEQDPNYRGCSSRVGMVGGEQIIELSGNCGLGSTIHEIGHAVGLWHEQSRSDRDKFVEVVYANLPNDEDFLEANFNQRIYDGEDLNTYDYESIMHYGAYAFAIDESKPTIIAPEPWTNRIGQREGLSKGDIAAVRSLYSINAAILHPNGKAYFFRDNLYKRFDFSSNSVDKTAQFNVDGWQGLTFDKIDAAVTHPNGKGYFFRRNQFQRYDFDKASVDRTAQIGIDGWSGVWNTGIDAAINHPDGKRAFFFRGDRYQRYDFSKQKVDKEARIADGWAGLWTNGINAAITHPKDGKGYFFRGDQYQRYDFSLQKVDKTGSIGKDGWAGLWPRE</sequence>
<organism evidence="3 4">
    <name type="scientific">Drouetiella hepatica Uher 2000/2452</name>
    <dbReference type="NCBI Taxonomy" id="904376"/>
    <lineage>
        <taxon>Bacteria</taxon>
        <taxon>Bacillati</taxon>
        <taxon>Cyanobacteriota</taxon>
        <taxon>Cyanophyceae</taxon>
        <taxon>Oculatellales</taxon>
        <taxon>Oculatellaceae</taxon>
        <taxon>Drouetiella</taxon>
    </lineage>
</organism>
<dbReference type="GO" id="GO:0004222">
    <property type="term" value="F:metalloendopeptidase activity"/>
    <property type="evidence" value="ECO:0007669"/>
    <property type="project" value="UniProtKB-UniRule"/>
</dbReference>
<protein>
    <recommendedName>
        <fullName evidence="2">Peptidase M12A domain-containing protein</fullName>
    </recommendedName>
</protein>
<dbReference type="InterPro" id="IPR034035">
    <property type="entry name" value="Astacin-like_dom"/>
</dbReference>
<dbReference type="CDD" id="cd04280">
    <property type="entry name" value="ZnMc_astacin_like"/>
    <property type="match status" value="1"/>
</dbReference>
<evidence type="ECO:0000259" key="2">
    <source>
        <dbReference type="PROSITE" id="PS51864"/>
    </source>
</evidence>
<keyword evidence="1" id="KW-0482">Metalloprotease</keyword>
<dbReference type="SMART" id="SM00120">
    <property type="entry name" value="HX"/>
    <property type="match status" value="4"/>
</dbReference>
<feature type="binding site" evidence="1">
    <location>
        <position position="161"/>
    </location>
    <ligand>
        <name>Zn(2+)</name>
        <dbReference type="ChEBI" id="CHEBI:29105"/>
        <note>catalytic</note>
    </ligand>
</feature>
<keyword evidence="1" id="KW-0862">Zinc</keyword>
<accession>A0A951QET2</accession>
<dbReference type="SUPFAM" id="SSF50923">
    <property type="entry name" value="Hemopexin-like domain"/>
    <property type="match status" value="1"/>
</dbReference>
<evidence type="ECO:0000313" key="3">
    <source>
        <dbReference type="EMBL" id="MBW4660078.1"/>
    </source>
</evidence>
<dbReference type="InterPro" id="IPR001506">
    <property type="entry name" value="Peptidase_M12A"/>
</dbReference>
<feature type="binding site" evidence="1">
    <location>
        <position position="157"/>
    </location>
    <ligand>
        <name>Zn(2+)</name>
        <dbReference type="ChEBI" id="CHEBI:29105"/>
        <note>catalytic</note>
    </ligand>
</feature>
<comment type="caution">
    <text evidence="1">Lacks conserved residue(s) required for the propagation of feature annotation.</text>
</comment>
<feature type="domain" description="Peptidase M12A" evidence="2">
    <location>
        <begin position="59"/>
        <end position="262"/>
    </location>
</feature>
<dbReference type="PRINTS" id="PR00480">
    <property type="entry name" value="ASTACIN"/>
</dbReference>
<dbReference type="InterPro" id="IPR018487">
    <property type="entry name" value="Hemopexin-like_repeat"/>
</dbReference>
<dbReference type="SUPFAM" id="SSF55486">
    <property type="entry name" value="Metalloproteases ('zincins'), catalytic domain"/>
    <property type="match status" value="1"/>
</dbReference>
<dbReference type="Gene3D" id="3.40.390.10">
    <property type="entry name" value="Collagenase (Catalytic Domain)"/>
    <property type="match status" value="1"/>
</dbReference>
<keyword evidence="1" id="KW-0479">Metal-binding</keyword>
<dbReference type="PANTHER" id="PTHR10127">
    <property type="entry name" value="DISCOIDIN, CUB, EGF, LAMININ , AND ZINC METALLOPROTEASE DOMAIN CONTAINING"/>
    <property type="match status" value="1"/>
</dbReference>
<comment type="caution">
    <text evidence="3">The sequence shown here is derived from an EMBL/GenBank/DDBJ whole genome shotgun (WGS) entry which is preliminary data.</text>
</comment>
<feature type="active site" evidence="1">
    <location>
        <position position="158"/>
    </location>
</feature>
<reference evidence="3" key="1">
    <citation type="submission" date="2021-05" db="EMBL/GenBank/DDBJ databases">
        <authorList>
            <person name="Pietrasiak N."/>
            <person name="Ward R."/>
            <person name="Stajich J.E."/>
            <person name="Kurbessoian T."/>
        </authorList>
    </citation>
    <scope>NUCLEOTIDE SEQUENCE</scope>
    <source>
        <strain evidence="3">UHER 2000/2452</strain>
    </source>
</reference>
<evidence type="ECO:0000256" key="1">
    <source>
        <dbReference type="PROSITE-ProRule" id="PRU01211"/>
    </source>
</evidence>
<dbReference type="Gene3D" id="2.110.10.10">
    <property type="entry name" value="Hemopexin-like domain"/>
    <property type="match status" value="2"/>
</dbReference>
<name>A0A951QET2_9CYAN</name>
<evidence type="ECO:0000313" key="4">
    <source>
        <dbReference type="Proteomes" id="UP000757435"/>
    </source>
</evidence>
<dbReference type="GO" id="GO:0008270">
    <property type="term" value="F:zinc ion binding"/>
    <property type="evidence" value="ECO:0007669"/>
    <property type="project" value="UniProtKB-UniRule"/>
</dbReference>
<proteinExistence type="predicted"/>
<keyword evidence="1" id="KW-0378">Hydrolase</keyword>
<reference evidence="3" key="2">
    <citation type="journal article" date="2022" name="Microbiol. Resour. Announc.">
        <title>Metagenome Sequencing to Explore Phylogenomics of Terrestrial Cyanobacteria.</title>
        <authorList>
            <person name="Ward R.D."/>
            <person name="Stajich J.E."/>
            <person name="Johansen J.R."/>
            <person name="Huntemann M."/>
            <person name="Clum A."/>
            <person name="Foster B."/>
            <person name="Foster B."/>
            <person name="Roux S."/>
            <person name="Palaniappan K."/>
            <person name="Varghese N."/>
            <person name="Mukherjee S."/>
            <person name="Reddy T.B.K."/>
            <person name="Daum C."/>
            <person name="Copeland A."/>
            <person name="Chen I.A."/>
            <person name="Ivanova N.N."/>
            <person name="Kyrpides N.C."/>
            <person name="Shapiro N."/>
            <person name="Eloe-Fadrosh E.A."/>
            <person name="Pietrasiak N."/>
        </authorList>
    </citation>
    <scope>NUCLEOTIDE SEQUENCE</scope>
    <source>
        <strain evidence="3">UHER 2000/2452</strain>
    </source>
</reference>
<dbReference type="GO" id="GO:0006508">
    <property type="term" value="P:proteolysis"/>
    <property type="evidence" value="ECO:0007669"/>
    <property type="project" value="UniProtKB-KW"/>
</dbReference>
<dbReference type="AlphaFoldDB" id="A0A951QET2"/>
<feature type="binding site" evidence="1">
    <location>
        <position position="167"/>
    </location>
    <ligand>
        <name>Zn(2+)</name>
        <dbReference type="ChEBI" id="CHEBI:29105"/>
        <note>catalytic</note>
    </ligand>
</feature>
<keyword evidence="1" id="KW-0645">Protease</keyword>
<dbReference type="InterPro" id="IPR024079">
    <property type="entry name" value="MetalloPept_cat_dom_sf"/>
</dbReference>
<dbReference type="InterPro" id="IPR036375">
    <property type="entry name" value="Hemopexin-like_dom_sf"/>
</dbReference>
<dbReference type="PANTHER" id="PTHR10127:SF850">
    <property type="entry name" value="METALLOENDOPEPTIDASE"/>
    <property type="match status" value="1"/>
</dbReference>